<evidence type="ECO:0000256" key="1">
    <source>
        <dbReference type="ARBA" id="ARBA00004123"/>
    </source>
</evidence>
<feature type="region of interest" description="Disordered" evidence="4">
    <location>
        <begin position="201"/>
        <end position="232"/>
    </location>
</feature>
<dbReference type="Proteomes" id="UP000809789">
    <property type="component" value="Unassembled WGS sequence"/>
</dbReference>
<dbReference type="InterPro" id="IPR001138">
    <property type="entry name" value="Zn2Cys6_DnaBD"/>
</dbReference>
<evidence type="ECO:0000256" key="3">
    <source>
        <dbReference type="ARBA" id="ARBA00023242"/>
    </source>
</evidence>
<dbReference type="CDD" id="cd00067">
    <property type="entry name" value="GAL4"/>
    <property type="match status" value="1"/>
</dbReference>
<dbReference type="GO" id="GO:0008270">
    <property type="term" value="F:zinc ion binding"/>
    <property type="evidence" value="ECO:0007669"/>
    <property type="project" value="InterPro"/>
</dbReference>
<comment type="caution">
    <text evidence="6">The sequence shown here is derived from an EMBL/GenBank/DDBJ whole genome shotgun (WGS) entry which is preliminary data.</text>
</comment>
<comment type="subcellular location">
    <subcellularLocation>
        <location evidence="1">Nucleus</location>
    </subcellularLocation>
</comment>
<dbReference type="Pfam" id="PF00172">
    <property type="entry name" value="Zn_clus"/>
    <property type="match status" value="1"/>
</dbReference>
<dbReference type="GO" id="GO:0000981">
    <property type="term" value="F:DNA-binding transcription factor activity, RNA polymerase II-specific"/>
    <property type="evidence" value="ECO:0007669"/>
    <property type="project" value="InterPro"/>
</dbReference>
<dbReference type="PANTHER" id="PTHR31001">
    <property type="entry name" value="UNCHARACTERIZED TRANSCRIPTIONAL REGULATORY PROTEIN"/>
    <property type="match status" value="1"/>
</dbReference>
<keyword evidence="3" id="KW-0539">Nucleus</keyword>
<protein>
    <recommendedName>
        <fullName evidence="5">Zn(2)-C6 fungal-type domain-containing protein</fullName>
    </recommendedName>
</protein>
<dbReference type="PROSITE" id="PS50048">
    <property type="entry name" value="ZN2_CY6_FUNGAL_2"/>
    <property type="match status" value="1"/>
</dbReference>
<evidence type="ECO:0000256" key="4">
    <source>
        <dbReference type="SAM" id="MobiDB-lite"/>
    </source>
</evidence>
<dbReference type="GO" id="GO:0006351">
    <property type="term" value="P:DNA-templated transcription"/>
    <property type="evidence" value="ECO:0007669"/>
    <property type="project" value="InterPro"/>
</dbReference>
<evidence type="ECO:0000313" key="6">
    <source>
        <dbReference type="EMBL" id="KAG8630748.1"/>
    </source>
</evidence>
<dbReference type="Gene3D" id="4.10.240.10">
    <property type="entry name" value="Zn(2)-C6 fungal-type DNA-binding domain"/>
    <property type="match status" value="1"/>
</dbReference>
<dbReference type="GO" id="GO:0003677">
    <property type="term" value="F:DNA binding"/>
    <property type="evidence" value="ECO:0007669"/>
    <property type="project" value="InterPro"/>
</dbReference>
<evidence type="ECO:0000313" key="7">
    <source>
        <dbReference type="Proteomes" id="UP000809789"/>
    </source>
</evidence>
<feature type="region of interest" description="Disordered" evidence="4">
    <location>
        <begin position="85"/>
        <end position="124"/>
    </location>
</feature>
<dbReference type="OrthoDB" id="2406834at2759"/>
<evidence type="ECO:0000259" key="5">
    <source>
        <dbReference type="PROSITE" id="PS50048"/>
    </source>
</evidence>
<dbReference type="Pfam" id="PF04082">
    <property type="entry name" value="Fungal_trans"/>
    <property type="match status" value="1"/>
</dbReference>
<gene>
    <name evidence="6" type="ORF">KVT40_002367</name>
</gene>
<evidence type="ECO:0000256" key="2">
    <source>
        <dbReference type="ARBA" id="ARBA00022723"/>
    </source>
</evidence>
<reference evidence="6" key="1">
    <citation type="submission" date="2021-07" db="EMBL/GenBank/DDBJ databases">
        <title>Elsinoe batatas strain:CRI-CJ2 Genome sequencing and assembly.</title>
        <authorList>
            <person name="Huang L."/>
        </authorList>
    </citation>
    <scope>NUCLEOTIDE SEQUENCE</scope>
    <source>
        <strain evidence="6">CRI-CJ2</strain>
    </source>
</reference>
<dbReference type="EMBL" id="JAESVG020000002">
    <property type="protein sequence ID" value="KAG8630748.1"/>
    <property type="molecule type" value="Genomic_DNA"/>
</dbReference>
<dbReference type="InterPro" id="IPR007219">
    <property type="entry name" value="XnlR_reg_dom"/>
</dbReference>
<dbReference type="InterPro" id="IPR036864">
    <property type="entry name" value="Zn2-C6_fun-type_DNA-bd_sf"/>
</dbReference>
<accession>A0A8K0PKL8</accession>
<dbReference type="CDD" id="cd12148">
    <property type="entry name" value="fungal_TF_MHR"/>
    <property type="match status" value="1"/>
</dbReference>
<keyword evidence="2" id="KW-0479">Metal-binding</keyword>
<dbReference type="SUPFAM" id="SSF57701">
    <property type="entry name" value="Zn2/Cys6 DNA-binding domain"/>
    <property type="match status" value="1"/>
</dbReference>
<dbReference type="GO" id="GO:0005634">
    <property type="term" value="C:nucleus"/>
    <property type="evidence" value="ECO:0007669"/>
    <property type="project" value="UniProtKB-SubCell"/>
</dbReference>
<proteinExistence type="predicted"/>
<feature type="domain" description="Zn(2)-C6 fungal-type" evidence="5">
    <location>
        <begin position="128"/>
        <end position="158"/>
    </location>
</feature>
<name>A0A8K0PKL8_9PEZI</name>
<organism evidence="6 7">
    <name type="scientific">Elsinoe batatas</name>
    <dbReference type="NCBI Taxonomy" id="2601811"/>
    <lineage>
        <taxon>Eukaryota</taxon>
        <taxon>Fungi</taxon>
        <taxon>Dikarya</taxon>
        <taxon>Ascomycota</taxon>
        <taxon>Pezizomycotina</taxon>
        <taxon>Dothideomycetes</taxon>
        <taxon>Dothideomycetidae</taxon>
        <taxon>Myriangiales</taxon>
        <taxon>Elsinoaceae</taxon>
        <taxon>Elsinoe</taxon>
    </lineage>
</organism>
<dbReference type="AlphaFoldDB" id="A0A8K0PKL8"/>
<feature type="compositionally biased region" description="Low complexity" evidence="4">
    <location>
        <begin position="204"/>
        <end position="219"/>
    </location>
</feature>
<keyword evidence="7" id="KW-1185">Reference proteome</keyword>
<dbReference type="SMART" id="SM00066">
    <property type="entry name" value="GAL4"/>
    <property type="match status" value="1"/>
</dbReference>
<dbReference type="PANTHER" id="PTHR31001:SF81">
    <property type="entry name" value="ZN(II)2CYS6 TRANSCRIPTION FACTOR"/>
    <property type="match status" value="1"/>
</dbReference>
<dbReference type="InterPro" id="IPR050613">
    <property type="entry name" value="Sec_Metabolite_Reg"/>
</dbReference>
<sequence>MLMYPSQTPFAVSSDAFFRSTAMDQDNAKAWESLFPPSTFSNSQRSGLVSSCVHSPDQYWPACCCPSCRQQGLVMSNLNLTSTPIASPVDGQNGHITPALQSPARDSSASTPEAGGKPKQKRNKPTLSCQECVERKTKCDRGRPNCLSCIKRQTDCHYTQIANLIASAKYVYCWILTDCTDHGRTTGGAKARYVTKPSIKARKTNSVSSTATTTSRAGSEGPSQPSATLKRKIRPSSTPYLGTALPYSRSTPSNVFGVGAQHPFSNYWTCSGGVAEVVGVLPSKEQADILVAKYFEVMDPVYPFIHRRTFFTNYERFWAQPLSIKNDADADLLALHYTIYALGTQFMQFPSYEERASSAEFYASAANQALRIYSYLNRASMRSMAAMILLTYFLMNDNHASDAYAWSGILLRQAYALRLHRDPEFIDLNISEIEKQTRRRLWQAVFFQDTFLTVLLKLPPTATHSDVQLDNLMDEASLKADGFEVDIPFQSRVENLMSINVIAPPVEVSLPLPPVDITPYLVDHTVDKADVEYIRSMWKLGNLVQENLSSPMSLNLPLVSSPRQKTSLVSSFRALYRSFPNLLTMLDFNTLQAEATVNPRGVRQNLFLTSNFYHCLMILQASENDEAGVECNIRGSLEAAHEALWSFFKLVKLFELEATVWWVFQHRAFEEAVTIAKLLSIEPTQDLNVNDALYTKCKNDVMTMIDFLKNGSRGNLEMQRTRLLALEEAFDKIVV</sequence>